<dbReference type="PROSITE" id="PS50234">
    <property type="entry name" value="VWFA"/>
    <property type="match status" value="1"/>
</dbReference>
<evidence type="ECO:0000256" key="4">
    <source>
        <dbReference type="ARBA" id="ARBA00023136"/>
    </source>
</evidence>
<accession>A0A382L8M8</accession>
<feature type="transmembrane region" description="Helical" evidence="5">
    <location>
        <begin position="6"/>
        <end position="23"/>
    </location>
</feature>
<evidence type="ECO:0000313" key="7">
    <source>
        <dbReference type="EMBL" id="SVC33254.1"/>
    </source>
</evidence>
<dbReference type="Pfam" id="PF13519">
    <property type="entry name" value="VWA_2"/>
    <property type="match status" value="1"/>
</dbReference>
<dbReference type="EMBL" id="UINC01085573">
    <property type="protein sequence ID" value="SVC33254.1"/>
    <property type="molecule type" value="Genomic_DNA"/>
</dbReference>
<dbReference type="InterPro" id="IPR050768">
    <property type="entry name" value="UPF0353/GerABKA_families"/>
</dbReference>
<name>A0A382L8M8_9ZZZZ</name>
<keyword evidence="4 5" id="KW-0472">Membrane</keyword>
<organism evidence="7">
    <name type="scientific">marine metagenome</name>
    <dbReference type="NCBI Taxonomy" id="408172"/>
    <lineage>
        <taxon>unclassified sequences</taxon>
        <taxon>metagenomes</taxon>
        <taxon>ecological metagenomes</taxon>
    </lineage>
</organism>
<evidence type="ECO:0000256" key="1">
    <source>
        <dbReference type="ARBA" id="ARBA00022475"/>
    </source>
</evidence>
<evidence type="ECO:0000256" key="3">
    <source>
        <dbReference type="ARBA" id="ARBA00022989"/>
    </source>
</evidence>
<proteinExistence type="predicted"/>
<gene>
    <name evidence="7" type="ORF">METZ01_LOCUS286108</name>
</gene>
<dbReference type="InterPro" id="IPR002035">
    <property type="entry name" value="VWF_A"/>
</dbReference>
<dbReference type="Gene3D" id="3.40.50.410">
    <property type="entry name" value="von Willebrand factor, type A domain"/>
    <property type="match status" value="1"/>
</dbReference>
<reference evidence="7" key="1">
    <citation type="submission" date="2018-05" db="EMBL/GenBank/DDBJ databases">
        <authorList>
            <person name="Lanie J.A."/>
            <person name="Ng W.-L."/>
            <person name="Kazmierczak K.M."/>
            <person name="Andrzejewski T.M."/>
            <person name="Davidsen T.M."/>
            <person name="Wayne K.J."/>
            <person name="Tettelin H."/>
            <person name="Glass J.I."/>
            <person name="Rusch D."/>
            <person name="Podicherti R."/>
            <person name="Tsui H.-C.T."/>
            <person name="Winkler M.E."/>
        </authorList>
    </citation>
    <scope>NUCLEOTIDE SEQUENCE</scope>
</reference>
<dbReference type="Pfam" id="PF07584">
    <property type="entry name" value="BatA"/>
    <property type="match status" value="1"/>
</dbReference>
<keyword evidence="1" id="KW-1003">Cell membrane</keyword>
<evidence type="ECO:0000259" key="6">
    <source>
        <dbReference type="PROSITE" id="PS50234"/>
    </source>
</evidence>
<sequence length="284" mass="31718">MAEPHWLWLLLLVPLLVFLRVRLRGRNASLQFSSLAIVNAPTTGKVWVARLVPPGLRLLAFTCIPIALAQPQRDESTHTIRESGVDIVLAVDLSASMLALDMSEKTNEPVTRLDVVKRVITDFVSKRKHDRIGLVGFSVNPYLLSPLTLDKEHLQRNLRRLRVGLTHQTGTNIGGALGEGINRVRELEAKTRIVILLTDGKDDPPPRHSPLVFAKGAKEEGIKIYTIAVGRSTRTRSYVYNQRNGDLHRKPSGEPEIIMANYSVDKKILRKIAETTEAKFFEAG</sequence>
<evidence type="ECO:0000256" key="2">
    <source>
        <dbReference type="ARBA" id="ARBA00022692"/>
    </source>
</evidence>
<dbReference type="SMART" id="SM00327">
    <property type="entry name" value="VWA"/>
    <property type="match status" value="1"/>
</dbReference>
<keyword evidence="2 5" id="KW-0812">Transmembrane</keyword>
<keyword evidence="3 5" id="KW-1133">Transmembrane helix</keyword>
<evidence type="ECO:0000256" key="5">
    <source>
        <dbReference type="SAM" id="Phobius"/>
    </source>
</evidence>
<dbReference type="PANTHER" id="PTHR22550">
    <property type="entry name" value="SPORE GERMINATION PROTEIN"/>
    <property type="match status" value="1"/>
</dbReference>
<dbReference type="PANTHER" id="PTHR22550:SF5">
    <property type="entry name" value="LEUCINE ZIPPER PROTEIN 4"/>
    <property type="match status" value="1"/>
</dbReference>
<dbReference type="InterPro" id="IPR024163">
    <property type="entry name" value="Aerotolerance_reg_N"/>
</dbReference>
<protein>
    <recommendedName>
        <fullName evidence="6">VWFA domain-containing protein</fullName>
    </recommendedName>
</protein>
<dbReference type="SUPFAM" id="SSF53300">
    <property type="entry name" value="vWA-like"/>
    <property type="match status" value="1"/>
</dbReference>
<feature type="domain" description="VWFA" evidence="6">
    <location>
        <begin position="86"/>
        <end position="272"/>
    </location>
</feature>
<dbReference type="InterPro" id="IPR036465">
    <property type="entry name" value="vWFA_dom_sf"/>
</dbReference>
<dbReference type="AlphaFoldDB" id="A0A382L8M8"/>
<feature type="non-terminal residue" evidence="7">
    <location>
        <position position="284"/>
    </location>
</feature>